<accession>A0A6S6TAE5</accession>
<feature type="transmembrane region" description="Helical" evidence="8">
    <location>
        <begin position="6"/>
        <end position="24"/>
    </location>
</feature>
<dbReference type="PANTHER" id="PTHR37479">
    <property type="entry name" value="CELL DIVISION PROTEIN FTSL"/>
    <property type="match status" value="1"/>
</dbReference>
<dbReference type="GO" id="GO:0032153">
    <property type="term" value="C:cell division site"/>
    <property type="evidence" value="ECO:0007669"/>
    <property type="project" value="UniProtKB-UniRule"/>
</dbReference>
<protein>
    <recommendedName>
        <fullName evidence="8 9">Cell division protein FtsL</fullName>
    </recommendedName>
</protein>
<evidence type="ECO:0000256" key="10">
    <source>
        <dbReference type="SAM" id="Coils"/>
    </source>
</evidence>
<evidence type="ECO:0000256" key="1">
    <source>
        <dbReference type="ARBA" id="ARBA00004401"/>
    </source>
</evidence>
<keyword evidence="8" id="KW-0997">Cell inner membrane</keyword>
<sequence length="89" mass="10544">MSLKLPLLVLLYMAMISMAIQVVMNRQYSRTLFSELQQLELQRDKLTAQWSRLKLEEGTRVNQLVVDKRAKDEMNMHIPRRSQIKVIVE</sequence>
<evidence type="ECO:0000256" key="5">
    <source>
        <dbReference type="ARBA" id="ARBA00022989"/>
    </source>
</evidence>
<evidence type="ECO:0000256" key="2">
    <source>
        <dbReference type="ARBA" id="ARBA00022475"/>
    </source>
</evidence>
<evidence type="ECO:0000256" key="7">
    <source>
        <dbReference type="ARBA" id="ARBA00023306"/>
    </source>
</evidence>
<keyword evidence="3 8" id="KW-0132">Cell division</keyword>
<dbReference type="Pfam" id="PF04999">
    <property type="entry name" value="FtsL"/>
    <property type="match status" value="1"/>
</dbReference>
<keyword evidence="6 8" id="KW-0472">Membrane</keyword>
<dbReference type="GO" id="GO:0043093">
    <property type="term" value="P:FtsZ-dependent cytokinesis"/>
    <property type="evidence" value="ECO:0007669"/>
    <property type="project" value="UniProtKB-UniRule"/>
</dbReference>
<feature type="coiled-coil region" evidence="10">
    <location>
        <begin position="29"/>
        <end position="56"/>
    </location>
</feature>
<comment type="function">
    <text evidence="8">Essential cell division protein. May link together the upstream cell division proteins, which are predominantly cytoplasmic, with the downstream cell division proteins, which are predominantly periplasmic.</text>
</comment>
<evidence type="ECO:0000313" key="11">
    <source>
        <dbReference type="EMBL" id="CAA6816264.1"/>
    </source>
</evidence>
<evidence type="ECO:0000256" key="3">
    <source>
        <dbReference type="ARBA" id="ARBA00022618"/>
    </source>
</evidence>
<dbReference type="PANTHER" id="PTHR37479:SF1">
    <property type="entry name" value="CELL DIVISION PROTEIN FTSL"/>
    <property type="match status" value="1"/>
</dbReference>
<dbReference type="InterPro" id="IPR011922">
    <property type="entry name" value="Cell_div_FtsL"/>
</dbReference>
<evidence type="ECO:0000256" key="8">
    <source>
        <dbReference type="HAMAP-Rule" id="MF_00910"/>
    </source>
</evidence>
<dbReference type="HAMAP" id="MF_00910">
    <property type="entry name" value="FtsL"/>
    <property type="match status" value="1"/>
</dbReference>
<dbReference type="GO" id="GO:0005886">
    <property type="term" value="C:plasma membrane"/>
    <property type="evidence" value="ECO:0007669"/>
    <property type="project" value="UniProtKB-SubCell"/>
</dbReference>
<keyword evidence="2 8" id="KW-1003">Cell membrane</keyword>
<proteinExistence type="inferred from homology"/>
<gene>
    <name evidence="8" type="primary">ftsL</name>
    <name evidence="11" type="ORF">HELGO_WM16883</name>
</gene>
<evidence type="ECO:0000256" key="6">
    <source>
        <dbReference type="ARBA" id="ARBA00023136"/>
    </source>
</evidence>
<keyword evidence="10" id="KW-0175">Coiled coil</keyword>
<dbReference type="AlphaFoldDB" id="A0A6S6TAE5"/>
<keyword evidence="4 8" id="KW-0812">Transmembrane</keyword>
<dbReference type="NCBIfam" id="TIGR02209">
    <property type="entry name" value="ftsL_broad"/>
    <property type="match status" value="1"/>
</dbReference>
<comment type="subcellular location">
    <subcellularLocation>
        <location evidence="8">Cell inner membrane</location>
        <topology evidence="8">Single-pass type II membrane protein</topology>
    </subcellularLocation>
    <subcellularLocation>
        <location evidence="1">Cell membrane</location>
        <topology evidence="1">Single-pass type II membrane protein</topology>
    </subcellularLocation>
    <text evidence="8">Localizes to the division septum where it forms a ring structure.</text>
</comment>
<evidence type="ECO:0000256" key="9">
    <source>
        <dbReference type="NCBIfam" id="TIGR02209"/>
    </source>
</evidence>
<keyword evidence="5 8" id="KW-1133">Transmembrane helix</keyword>
<comment type="similarity">
    <text evidence="8">Belongs to the FtsL family.</text>
</comment>
<keyword evidence="7 8" id="KW-0131">Cell cycle</keyword>
<name>A0A6S6TAE5_9GAMM</name>
<organism evidence="11">
    <name type="scientific">uncultured Thiotrichaceae bacterium</name>
    <dbReference type="NCBI Taxonomy" id="298394"/>
    <lineage>
        <taxon>Bacteria</taxon>
        <taxon>Pseudomonadati</taxon>
        <taxon>Pseudomonadota</taxon>
        <taxon>Gammaproteobacteria</taxon>
        <taxon>Thiotrichales</taxon>
        <taxon>Thiotrichaceae</taxon>
        <taxon>environmental samples</taxon>
    </lineage>
</organism>
<reference evidence="11" key="1">
    <citation type="submission" date="2020-01" db="EMBL/GenBank/DDBJ databases">
        <authorList>
            <person name="Meier V. D."/>
            <person name="Meier V D."/>
        </authorList>
    </citation>
    <scope>NUCLEOTIDE SEQUENCE</scope>
    <source>
        <strain evidence="11">HLG_WM_MAG_07</strain>
    </source>
</reference>
<dbReference type="EMBL" id="CACVAY010000075">
    <property type="protein sequence ID" value="CAA6816264.1"/>
    <property type="molecule type" value="Genomic_DNA"/>
</dbReference>
<comment type="subunit">
    <text evidence="8">Part of a complex composed of FtsB, FtsL and FtsQ.</text>
</comment>
<evidence type="ECO:0000256" key="4">
    <source>
        <dbReference type="ARBA" id="ARBA00022692"/>
    </source>
</evidence>